<keyword evidence="9 12" id="KW-0472">Membrane</keyword>
<evidence type="ECO:0000313" key="14">
    <source>
        <dbReference type="Proteomes" id="UP000319342"/>
    </source>
</evidence>
<evidence type="ECO:0000256" key="6">
    <source>
        <dbReference type="ARBA" id="ARBA00022989"/>
    </source>
</evidence>
<accession>A0A518D0S4</accession>
<dbReference type="InterPro" id="IPR051163">
    <property type="entry name" value="Sodium:Solute_Symporter_SSF"/>
</dbReference>
<dbReference type="RefSeq" id="WP_145187789.1">
    <property type="nucleotide sequence ID" value="NZ_CP036290.1"/>
</dbReference>
<dbReference type="CDD" id="cd11493">
    <property type="entry name" value="SLC5sbd_NIS-like_u1"/>
    <property type="match status" value="1"/>
</dbReference>
<feature type="transmembrane region" description="Helical" evidence="12">
    <location>
        <begin position="204"/>
        <end position="221"/>
    </location>
</feature>
<evidence type="ECO:0000256" key="8">
    <source>
        <dbReference type="ARBA" id="ARBA00023065"/>
    </source>
</evidence>
<gene>
    <name evidence="13" type="primary">sglT</name>
    <name evidence="13" type="ORF">Pla163_22110</name>
</gene>
<keyword evidence="10" id="KW-0739">Sodium transport</keyword>
<dbReference type="PROSITE" id="PS50283">
    <property type="entry name" value="NA_SOLUT_SYMP_3"/>
    <property type="match status" value="1"/>
</dbReference>
<feature type="transmembrane region" description="Helical" evidence="12">
    <location>
        <begin position="57"/>
        <end position="76"/>
    </location>
</feature>
<feature type="transmembrane region" description="Helical" evidence="12">
    <location>
        <begin position="475"/>
        <end position="494"/>
    </location>
</feature>
<keyword evidence="8" id="KW-0406">Ion transport</keyword>
<evidence type="ECO:0000256" key="1">
    <source>
        <dbReference type="ARBA" id="ARBA00004651"/>
    </source>
</evidence>
<feature type="transmembrane region" description="Helical" evidence="12">
    <location>
        <begin position="364"/>
        <end position="390"/>
    </location>
</feature>
<proteinExistence type="inferred from homology"/>
<dbReference type="OrthoDB" id="9810181at2"/>
<evidence type="ECO:0000256" key="4">
    <source>
        <dbReference type="ARBA" id="ARBA00022475"/>
    </source>
</evidence>
<dbReference type="InterPro" id="IPR038377">
    <property type="entry name" value="Na/Glc_symporter_sf"/>
</dbReference>
<comment type="subcellular location">
    <subcellularLocation>
        <location evidence="1">Cell membrane</location>
        <topology evidence="1">Multi-pass membrane protein</topology>
    </subcellularLocation>
</comment>
<evidence type="ECO:0000256" key="7">
    <source>
        <dbReference type="ARBA" id="ARBA00023053"/>
    </source>
</evidence>
<evidence type="ECO:0000256" key="5">
    <source>
        <dbReference type="ARBA" id="ARBA00022692"/>
    </source>
</evidence>
<keyword evidence="14" id="KW-1185">Reference proteome</keyword>
<evidence type="ECO:0000256" key="11">
    <source>
        <dbReference type="RuleBase" id="RU362091"/>
    </source>
</evidence>
<dbReference type="Pfam" id="PF00474">
    <property type="entry name" value="SSF"/>
    <property type="match status" value="1"/>
</dbReference>
<organism evidence="13 14">
    <name type="scientific">Rohdeia mirabilis</name>
    <dbReference type="NCBI Taxonomy" id="2528008"/>
    <lineage>
        <taxon>Bacteria</taxon>
        <taxon>Pseudomonadati</taxon>
        <taxon>Planctomycetota</taxon>
        <taxon>Planctomycetia</taxon>
        <taxon>Planctomycetia incertae sedis</taxon>
        <taxon>Rohdeia</taxon>
    </lineage>
</organism>
<reference evidence="13 14" key="1">
    <citation type="submission" date="2019-02" db="EMBL/GenBank/DDBJ databases">
        <title>Deep-cultivation of Planctomycetes and their phenomic and genomic characterization uncovers novel biology.</title>
        <authorList>
            <person name="Wiegand S."/>
            <person name="Jogler M."/>
            <person name="Boedeker C."/>
            <person name="Pinto D."/>
            <person name="Vollmers J."/>
            <person name="Rivas-Marin E."/>
            <person name="Kohn T."/>
            <person name="Peeters S.H."/>
            <person name="Heuer A."/>
            <person name="Rast P."/>
            <person name="Oberbeckmann S."/>
            <person name="Bunk B."/>
            <person name="Jeske O."/>
            <person name="Meyerdierks A."/>
            <person name="Storesund J.E."/>
            <person name="Kallscheuer N."/>
            <person name="Luecker S."/>
            <person name="Lage O.M."/>
            <person name="Pohl T."/>
            <person name="Merkel B.J."/>
            <person name="Hornburger P."/>
            <person name="Mueller R.-W."/>
            <person name="Bruemmer F."/>
            <person name="Labrenz M."/>
            <person name="Spormann A.M."/>
            <person name="Op den Camp H."/>
            <person name="Overmann J."/>
            <person name="Amann R."/>
            <person name="Jetten M.S.M."/>
            <person name="Mascher T."/>
            <person name="Medema M.H."/>
            <person name="Devos D.P."/>
            <person name="Kaster A.-K."/>
            <person name="Ovreas L."/>
            <person name="Rohde M."/>
            <person name="Galperin M.Y."/>
            <person name="Jogler C."/>
        </authorList>
    </citation>
    <scope>NUCLEOTIDE SEQUENCE [LARGE SCALE GENOMIC DNA]</scope>
    <source>
        <strain evidence="13 14">Pla163</strain>
    </source>
</reference>
<keyword evidence="5 12" id="KW-0812">Transmembrane</keyword>
<comment type="similarity">
    <text evidence="2 11">Belongs to the sodium:solute symporter (SSF) (TC 2.A.21) family.</text>
</comment>
<feature type="transmembrane region" description="Helical" evidence="12">
    <location>
        <begin position="132"/>
        <end position="160"/>
    </location>
</feature>
<evidence type="ECO:0000256" key="2">
    <source>
        <dbReference type="ARBA" id="ARBA00006434"/>
    </source>
</evidence>
<evidence type="ECO:0000313" key="13">
    <source>
        <dbReference type="EMBL" id="QDU85086.1"/>
    </source>
</evidence>
<keyword evidence="7" id="KW-0915">Sodium</keyword>
<evidence type="ECO:0000256" key="3">
    <source>
        <dbReference type="ARBA" id="ARBA00022448"/>
    </source>
</evidence>
<keyword evidence="3" id="KW-0813">Transport</keyword>
<dbReference type="GO" id="GO:0006814">
    <property type="term" value="P:sodium ion transport"/>
    <property type="evidence" value="ECO:0007669"/>
    <property type="project" value="UniProtKB-KW"/>
</dbReference>
<feature type="transmembrane region" description="Helical" evidence="12">
    <location>
        <begin position="172"/>
        <end position="197"/>
    </location>
</feature>
<evidence type="ECO:0000256" key="10">
    <source>
        <dbReference type="ARBA" id="ARBA00023201"/>
    </source>
</evidence>
<dbReference type="InterPro" id="IPR001734">
    <property type="entry name" value="Na/solute_symporter"/>
</dbReference>
<protein>
    <submittedName>
        <fullName evidence="13">Sodium/glucose cotransporter</fullName>
    </submittedName>
</protein>
<dbReference type="AlphaFoldDB" id="A0A518D0S4"/>
<dbReference type="NCBIfam" id="TIGR00813">
    <property type="entry name" value="sss"/>
    <property type="match status" value="1"/>
</dbReference>
<evidence type="ECO:0000256" key="12">
    <source>
        <dbReference type="SAM" id="Phobius"/>
    </source>
</evidence>
<feature type="transmembrane region" description="Helical" evidence="12">
    <location>
        <begin position="514"/>
        <end position="537"/>
    </location>
</feature>
<feature type="transmembrane region" description="Helical" evidence="12">
    <location>
        <begin position="88"/>
        <end position="111"/>
    </location>
</feature>
<dbReference type="EMBL" id="CP036290">
    <property type="protein sequence ID" value="QDU85086.1"/>
    <property type="molecule type" value="Genomic_DNA"/>
</dbReference>
<feature type="transmembrane region" description="Helical" evidence="12">
    <location>
        <begin position="411"/>
        <end position="431"/>
    </location>
</feature>
<dbReference type="Proteomes" id="UP000319342">
    <property type="component" value="Chromosome"/>
</dbReference>
<feature type="transmembrane region" description="Helical" evidence="12">
    <location>
        <begin position="443"/>
        <end position="468"/>
    </location>
</feature>
<dbReference type="GO" id="GO:0005886">
    <property type="term" value="C:plasma membrane"/>
    <property type="evidence" value="ECO:0007669"/>
    <property type="project" value="UniProtKB-SubCell"/>
</dbReference>
<dbReference type="Gene3D" id="1.20.1730.10">
    <property type="entry name" value="Sodium/glucose cotransporter"/>
    <property type="match status" value="1"/>
</dbReference>
<feature type="transmembrane region" description="Helical" evidence="12">
    <location>
        <begin position="302"/>
        <end position="327"/>
    </location>
</feature>
<keyword evidence="4" id="KW-1003">Cell membrane</keyword>
<name>A0A518D0S4_9BACT</name>
<dbReference type="PANTHER" id="PTHR42985">
    <property type="entry name" value="SODIUM-COUPLED MONOCARBOXYLATE TRANSPORTER"/>
    <property type="match status" value="1"/>
</dbReference>
<dbReference type="GO" id="GO:0015293">
    <property type="term" value="F:symporter activity"/>
    <property type="evidence" value="ECO:0007669"/>
    <property type="project" value="TreeGrafter"/>
</dbReference>
<evidence type="ECO:0000256" key="9">
    <source>
        <dbReference type="ARBA" id="ARBA00023136"/>
    </source>
</evidence>
<keyword evidence="6 12" id="KW-1133">Transmembrane helix</keyword>
<feature type="transmembrane region" description="Helical" evidence="12">
    <location>
        <begin position="16"/>
        <end position="37"/>
    </location>
</feature>
<feature type="transmembrane region" description="Helical" evidence="12">
    <location>
        <begin position="260"/>
        <end position="281"/>
    </location>
</feature>
<sequence>MPIAPLALAPATGFAAADWLVVAAYFVLLAGTGWYFARRENRNTDDYFLGGRSMPPWAVAISIVATSMSAASFVGVPESGYTGDLTYLTTNVGMVLAACVVAFLFIPAFYAERVQTIYGLLERRVGHEAGHAASWAFLVGRVFASGARIYVGAIPLSLILFGVEHGLDASNLIVAVLVLTVVGIVYTLMGGVAAVIWSDVIQMVVLLGAALGAIVLIVGWIEVPLADVFDALRTGGAPLVEGGAATSKLQLLDTRTDPRLPFTLLTAVLGFTLLGIGSYGTDQDLAQRMLTCKNAASGSRSVLMGIAFGIPSVLVFLVVGMLLWVFYQRPELMGSHAPVVAPGDDRQVFLEFILTQMPGGLRGLMMAGLFAAGLSSLNSAINAMSSTFVNDVYRRRRPDLDERALLRVGRIGVAVCGAVLGLFAVLCVVWQSNQDGGVKGGSIINFVLGIMTFAYSGLVGVFLSVLLLRRGSSTSVIAALVTGFVLIALVQPWALGSWIEAAPKGAAFGELTFLQQVVAAHFTWKFSAAVVVTFLVCAGGGPNRPARPTAPGPDPFASR</sequence>
<dbReference type="PANTHER" id="PTHR42985:SF47">
    <property type="entry name" value="INTEGRAL MEMBRANE TRANSPORT PROTEIN"/>
    <property type="match status" value="1"/>
</dbReference>